<dbReference type="EMBL" id="BPVZ01000046">
    <property type="protein sequence ID" value="GKV16846.1"/>
    <property type="molecule type" value="Genomic_DNA"/>
</dbReference>
<evidence type="ECO:0000256" key="9">
    <source>
        <dbReference type="ARBA" id="ARBA00023242"/>
    </source>
</evidence>
<evidence type="ECO:0000256" key="6">
    <source>
        <dbReference type="ARBA" id="ARBA00022833"/>
    </source>
</evidence>
<evidence type="ECO:0000256" key="8">
    <source>
        <dbReference type="ARBA" id="ARBA00023163"/>
    </source>
</evidence>
<accession>A0AAV5JWV3</accession>
<sequence>MHTNGYVFGHTSCQPPIHPIMEGNKLHHYPVEGLNARSDWQHDPGISWPSDFIRHKNPELLASLGWRQDSSDFVTDLESKLWMMAAPKEEYMNLGTLKHPLCKVFEKDLSQQVSFCPPSLNHKAIPNNLRLNCSSGTSDLSFNARADHNMAAVDHINPFGFSKGAASMFATSNGQHTWSACEMAQTNSEMVFSPDAYCGEGFYHHEAFENGVFSGGNLLHCSEAPLNGHFQQQHLNGQRNVSLGNIQNINSMDSLPMLGVYSGLSNLYIPSSQNSSQAAHEASDVLHCVDISTPWSTFPQQSQSQMLELQQNQEWPHQQSLQSYGSSDAEAKGYVVEQNGSFRAVVAQTASEKSQLSSVESLHYSKVNIEVSDVLRCMDFSAPNSTFLQQSQSQMFDMQQNHQWLHQPYLQSDGSPDAKAKCYFVEQIESSSTVLAQTASELPQLSSAESPENSRNILPLAVKHEILLAYSNYRKSVRKMTNCQDYFLKYAHSRVCNPQMCKCEHVSSLLSHFDACPRGGCDICEPVWYLSVTGKGCQELENVKGSFVKEFSNNSSSDRCNSNGSENMLPPSKRLKMTDPSRFLSSEVVFSNMMTPLEVQSYDLMFLRRLLSPDSHVSTDSEVMGINMELLSRPVDDSSSAKEIGNNSTDTFPISASHCLPDFNEGVVSNWRLEEMDLSSDITENVLDYGHKLKFNTSPVLSEEQGTEIRNEGIVSNHEQEDMDLQSASDMEENVFDYYYWLKSKTLPGLSEKNGAGCEVEKIEVSTDFNMEKLYTVSKPIERESDCGKEMKLESSKRMSPSLTETFTAEQIKEHISSLRLSICQSLPKKEKENRTVNISTGNGCQLCGADRLSLAPAPLYCSSCSARIKRNVTYYTTLEENVARYCFCSTCYRHSRGSIKVCESTFSKGKLGKKKNDEEVDESWVQCDKCEGWQHQICALFNEKNNIHGEAQYVCPKCCLEEIQNGDRVPLTGSSVVGAKDLPCTALSEHIERRLFRRLKQEREETAMATGKSIDEVPEAEDLVVRVVLSVEKHLKVKKQFLDIFNEENYPAEFPYKSKVILLFQKIEGVDVCLFGMYVQEFGAKCSPPNQRCVYISYLDSVKYFRPERETAAGEALRTFVYHEILMGYLEHCKKRGFVTCHLWACPPLKGEDYIIYCHPDSQKTPKPDKLRSWYHSMLQKAIKDNTVVEFTNLYDHFLATAGQCNFKISAAQLPYFDGEHWFVAAEKIIKNLEEENSGDSCGKVKKTLTKNTLKTMGHADLSGGDTKDIRLLQKLRQTIFPIKEEFLVVHLQFVCKWCHEAILSGWRWTCSQCKNFHLCKRCHNKEQNLNRKHTHTVNNGEKHVLSKILVDDVPLDTEDKDVILDNGLFENRHTFLGLCQENNYQFDTLRRAKHSSMMILHYLFATEPSSLAATT</sequence>
<keyword evidence="5 10" id="KW-0863">Zinc-finger</keyword>
<evidence type="ECO:0000313" key="14">
    <source>
        <dbReference type="EMBL" id="GKV16846.1"/>
    </source>
</evidence>
<dbReference type="Pfam" id="PF00628">
    <property type="entry name" value="PHD"/>
    <property type="match status" value="1"/>
</dbReference>
<evidence type="ECO:0000259" key="12">
    <source>
        <dbReference type="PROSITE" id="PS50135"/>
    </source>
</evidence>
<evidence type="ECO:0000256" key="5">
    <source>
        <dbReference type="ARBA" id="ARBA00022771"/>
    </source>
</evidence>
<dbReference type="CDD" id="cd15614">
    <property type="entry name" value="PHD_HAC_like"/>
    <property type="match status" value="1"/>
</dbReference>
<dbReference type="Gene3D" id="3.30.40.10">
    <property type="entry name" value="Zinc/RING finger domain, C3HC4 (zinc finger)"/>
    <property type="match status" value="1"/>
</dbReference>
<reference evidence="14 15" key="1">
    <citation type="journal article" date="2021" name="Commun. Biol.">
        <title>The genome of Shorea leprosula (Dipterocarpaceae) highlights the ecological relevance of drought in aseasonal tropical rainforests.</title>
        <authorList>
            <person name="Ng K.K.S."/>
            <person name="Kobayashi M.J."/>
            <person name="Fawcett J.A."/>
            <person name="Hatakeyama M."/>
            <person name="Paape T."/>
            <person name="Ng C.H."/>
            <person name="Ang C.C."/>
            <person name="Tnah L.H."/>
            <person name="Lee C.T."/>
            <person name="Nishiyama T."/>
            <person name="Sese J."/>
            <person name="O'Brien M.J."/>
            <person name="Copetti D."/>
            <person name="Mohd Noor M.I."/>
            <person name="Ong R.C."/>
            <person name="Putra M."/>
            <person name="Sireger I.Z."/>
            <person name="Indrioko S."/>
            <person name="Kosugi Y."/>
            <person name="Izuno A."/>
            <person name="Isagi Y."/>
            <person name="Lee S.L."/>
            <person name="Shimizu K.K."/>
        </authorList>
    </citation>
    <scope>NUCLEOTIDE SEQUENCE [LARGE SCALE GENOMIC DNA]</scope>
    <source>
        <strain evidence="14">214</strain>
    </source>
</reference>
<feature type="domain" description="ZZ-type" evidence="12">
    <location>
        <begin position="1292"/>
        <end position="1355"/>
    </location>
</feature>
<feature type="domain" description="PHD-type" evidence="11">
    <location>
        <begin position="886"/>
        <end position="962"/>
    </location>
</feature>
<dbReference type="PANTHER" id="PTHR13808:SF53">
    <property type="entry name" value="HISTONE ACETYLTRANSFERASE HAC2"/>
    <property type="match status" value="1"/>
</dbReference>
<dbReference type="PROSITE" id="PS01359">
    <property type="entry name" value="ZF_PHD_1"/>
    <property type="match status" value="1"/>
</dbReference>
<keyword evidence="9" id="KW-0539">Nucleus</keyword>
<dbReference type="InterPro" id="IPR019786">
    <property type="entry name" value="Zinc_finger_PHD-type_CS"/>
</dbReference>
<evidence type="ECO:0000313" key="15">
    <source>
        <dbReference type="Proteomes" id="UP001054252"/>
    </source>
</evidence>
<dbReference type="SMART" id="SM01250">
    <property type="entry name" value="KAT11"/>
    <property type="match status" value="1"/>
</dbReference>
<evidence type="ECO:0000259" key="13">
    <source>
        <dbReference type="PROSITE" id="PS51727"/>
    </source>
</evidence>
<protein>
    <recommendedName>
        <fullName evidence="2">histone acetyltransferase</fullName>
        <ecNumber evidence="2">2.3.1.48</ecNumber>
    </recommendedName>
</protein>
<evidence type="ECO:0000256" key="4">
    <source>
        <dbReference type="ARBA" id="ARBA00022723"/>
    </source>
</evidence>
<dbReference type="Pfam" id="PF08214">
    <property type="entry name" value="HAT_KAT11"/>
    <property type="match status" value="1"/>
</dbReference>
<dbReference type="InterPro" id="IPR013178">
    <property type="entry name" value="Histone_AcTrfase_Rtt109/CBP"/>
</dbReference>
<evidence type="ECO:0000256" key="10">
    <source>
        <dbReference type="PROSITE-ProRule" id="PRU00228"/>
    </source>
</evidence>
<comment type="caution">
    <text evidence="14">The sequence shown here is derived from an EMBL/GenBank/DDBJ whole genome shotgun (WGS) entry which is preliminary data.</text>
</comment>
<dbReference type="InterPro" id="IPR001965">
    <property type="entry name" value="Znf_PHD"/>
</dbReference>
<feature type="domain" description="CBP/p300-type HAT" evidence="13">
    <location>
        <begin position="977"/>
        <end position="1410"/>
    </location>
</feature>
<dbReference type="SUPFAM" id="SSF57850">
    <property type="entry name" value="RING/U-box"/>
    <property type="match status" value="1"/>
</dbReference>
<dbReference type="PROSITE" id="PS50135">
    <property type="entry name" value="ZF_ZZ_2"/>
    <property type="match status" value="1"/>
</dbReference>
<comment type="subcellular location">
    <subcellularLocation>
        <location evidence="1">Nucleus</location>
    </subcellularLocation>
</comment>
<dbReference type="InterPro" id="IPR019787">
    <property type="entry name" value="Znf_PHD-finger"/>
</dbReference>
<dbReference type="GO" id="GO:0005634">
    <property type="term" value="C:nucleus"/>
    <property type="evidence" value="ECO:0007669"/>
    <property type="project" value="UniProtKB-SubCell"/>
</dbReference>
<evidence type="ECO:0000256" key="1">
    <source>
        <dbReference type="ARBA" id="ARBA00004123"/>
    </source>
</evidence>
<dbReference type="PANTHER" id="PTHR13808">
    <property type="entry name" value="CBP/P300-RELATED"/>
    <property type="match status" value="1"/>
</dbReference>
<evidence type="ECO:0000256" key="3">
    <source>
        <dbReference type="ARBA" id="ARBA00022679"/>
    </source>
</evidence>
<keyword evidence="15" id="KW-1185">Reference proteome</keyword>
<dbReference type="SUPFAM" id="SSF57903">
    <property type="entry name" value="FYVE/PHD zinc finger"/>
    <property type="match status" value="1"/>
</dbReference>
<dbReference type="GO" id="GO:0005667">
    <property type="term" value="C:transcription regulator complex"/>
    <property type="evidence" value="ECO:0007669"/>
    <property type="project" value="TreeGrafter"/>
</dbReference>
<keyword evidence="8" id="KW-0804">Transcription</keyword>
<dbReference type="PROSITE" id="PS50016">
    <property type="entry name" value="ZF_PHD_2"/>
    <property type="match status" value="1"/>
</dbReference>
<dbReference type="GO" id="GO:0008270">
    <property type="term" value="F:zinc ion binding"/>
    <property type="evidence" value="ECO:0007669"/>
    <property type="project" value="UniProtKB-KW"/>
</dbReference>
<dbReference type="EC" id="2.3.1.48" evidence="2"/>
<keyword evidence="7" id="KW-0805">Transcription regulation</keyword>
<dbReference type="InterPro" id="IPR013083">
    <property type="entry name" value="Znf_RING/FYVE/PHD"/>
</dbReference>
<dbReference type="InterPro" id="IPR043145">
    <property type="entry name" value="Znf_ZZ_sf"/>
</dbReference>
<keyword evidence="4" id="KW-0479">Metal-binding</keyword>
<dbReference type="GO" id="GO:0031490">
    <property type="term" value="F:chromatin DNA binding"/>
    <property type="evidence" value="ECO:0007669"/>
    <property type="project" value="TreeGrafter"/>
</dbReference>
<dbReference type="InterPro" id="IPR031162">
    <property type="entry name" value="CBP_P300_HAT"/>
</dbReference>
<dbReference type="Pfam" id="PF00569">
    <property type="entry name" value="ZZ"/>
    <property type="match status" value="1"/>
</dbReference>
<evidence type="ECO:0000259" key="11">
    <source>
        <dbReference type="PROSITE" id="PS50016"/>
    </source>
</evidence>
<dbReference type="InterPro" id="IPR000433">
    <property type="entry name" value="Znf_ZZ"/>
</dbReference>
<evidence type="ECO:0000256" key="2">
    <source>
        <dbReference type="ARBA" id="ARBA00013184"/>
    </source>
</evidence>
<name>A0AAV5JWV3_9ROSI</name>
<proteinExistence type="predicted"/>
<keyword evidence="6" id="KW-0862">Zinc</keyword>
<dbReference type="GO" id="GO:0003713">
    <property type="term" value="F:transcription coactivator activity"/>
    <property type="evidence" value="ECO:0007669"/>
    <property type="project" value="TreeGrafter"/>
</dbReference>
<dbReference type="Gene3D" id="3.30.60.90">
    <property type="match status" value="1"/>
</dbReference>
<dbReference type="SMART" id="SM00291">
    <property type="entry name" value="ZnF_ZZ"/>
    <property type="match status" value="1"/>
</dbReference>
<dbReference type="Proteomes" id="UP001054252">
    <property type="component" value="Unassembled WGS sequence"/>
</dbReference>
<dbReference type="GO" id="GO:0004402">
    <property type="term" value="F:histone acetyltransferase activity"/>
    <property type="evidence" value="ECO:0007669"/>
    <property type="project" value="InterPro"/>
</dbReference>
<gene>
    <name evidence="14" type="ORF">SLEP1_g27421</name>
</gene>
<dbReference type="PROSITE" id="PS01357">
    <property type="entry name" value="ZF_ZZ_1"/>
    <property type="match status" value="1"/>
</dbReference>
<evidence type="ECO:0000256" key="7">
    <source>
        <dbReference type="ARBA" id="ARBA00023015"/>
    </source>
</evidence>
<dbReference type="InterPro" id="IPR011011">
    <property type="entry name" value="Znf_FYVE_PHD"/>
</dbReference>
<dbReference type="SMART" id="SM00249">
    <property type="entry name" value="PHD"/>
    <property type="match status" value="1"/>
</dbReference>
<dbReference type="PROSITE" id="PS51727">
    <property type="entry name" value="CBP_P300_HAT"/>
    <property type="match status" value="1"/>
</dbReference>
<keyword evidence="3" id="KW-0808">Transferase</keyword>
<dbReference type="GO" id="GO:0000123">
    <property type="term" value="C:histone acetyltransferase complex"/>
    <property type="evidence" value="ECO:0007669"/>
    <property type="project" value="TreeGrafter"/>
</dbReference>
<dbReference type="GO" id="GO:0045944">
    <property type="term" value="P:positive regulation of transcription by RNA polymerase II"/>
    <property type="evidence" value="ECO:0007669"/>
    <property type="project" value="TreeGrafter"/>
</dbReference>
<organism evidence="14 15">
    <name type="scientific">Rubroshorea leprosula</name>
    <dbReference type="NCBI Taxonomy" id="152421"/>
    <lineage>
        <taxon>Eukaryota</taxon>
        <taxon>Viridiplantae</taxon>
        <taxon>Streptophyta</taxon>
        <taxon>Embryophyta</taxon>
        <taxon>Tracheophyta</taxon>
        <taxon>Spermatophyta</taxon>
        <taxon>Magnoliopsida</taxon>
        <taxon>eudicotyledons</taxon>
        <taxon>Gunneridae</taxon>
        <taxon>Pentapetalae</taxon>
        <taxon>rosids</taxon>
        <taxon>malvids</taxon>
        <taxon>Malvales</taxon>
        <taxon>Dipterocarpaceae</taxon>
        <taxon>Rubroshorea</taxon>
    </lineage>
</organism>